<accession>A0A5N6H6Y0</accession>
<gene>
    <name evidence="2" type="ORF">BDV35DRAFT_115882</name>
</gene>
<protein>
    <submittedName>
        <fullName evidence="2">Uncharacterized protein</fullName>
    </submittedName>
</protein>
<evidence type="ECO:0000256" key="1">
    <source>
        <dbReference type="SAM" id="Phobius"/>
    </source>
</evidence>
<proteinExistence type="predicted"/>
<name>A0A5N6H6Y0_ASPFL</name>
<keyword evidence="1" id="KW-0812">Transmembrane</keyword>
<organism evidence="2">
    <name type="scientific">Aspergillus flavus</name>
    <dbReference type="NCBI Taxonomy" id="5059"/>
    <lineage>
        <taxon>Eukaryota</taxon>
        <taxon>Fungi</taxon>
        <taxon>Dikarya</taxon>
        <taxon>Ascomycota</taxon>
        <taxon>Pezizomycotina</taxon>
        <taxon>Eurotiomycetes</taxon>
        <taxon>Eurotiomycetidae</taxon>
        <taxon>Eurotiales</taxon>
        <taxon>Aspergillaceae</taxon>
        <taxon>Aspergillus</taxon>
        <taxon>Aspergillus subgen. Circumdati</taxon>
    </lineage>
</organism>
<reference evidence="2" key="1">
    <citation type="submission" date="2019-04" db="EMBL/GenBank/DDBJ databases">
        <title>Friends and foes A comparative genomics study of 23 Aspergillus species from section Flavi.</title>
        <authorList>
            <consortium name="DOE Joint Genome Institute"/>
            <person name="Kjaerbolling I."/>
            <person name="Vesth T."/>
            <person name="Frisvad J.C."/>
            <person name="Nybo J.L."/>
            <person name="Theobald S."/>
            <person name="Kildgaard S."/>
            <person name="Isbrandt T."/>
            <person name="Kuo A."/>
            <person name="Sato A."/>
            <person name="Lyhne E.K."/>
            <person name="Kogle M.E."/>
            <person name="Wiebenga A."/>
            <person name="Kun R.S."/>
            <person name="Lubbers R.J."/>
            <person name="Makela M.R."/>
            <person name="Barry K."/>
            <person name="Chovatia M."/>
            <person name="Clum A."/>
            <person name="Daum C."/>
            <person name="Haridas S."/>
            <person name="He G."/>
            <person name="LaButti K."/>
            <person name="Lipzen A."/>
            <person name="Mondo S."/>
            <person name="Riley R."/>
            <person name="Salamov A."/>
            <person name="Simmons B.A."/>
            <person name="Magnuson J.K."/>
            <person name="Henrissat B."/>
            <person name="Mortensen U.H."/>
            <person name="Larsen T.O."/>
            <person name="Devries R.P."/>
            <person name="Grigoriev I.V."/>
            <person name="Machida M."/>
            <person name="Baker S.E."/>
            <person name="Andersen M.R."/>
        </authorList>
    </citation>
    <scope>NUCLEOTIDE SEQUENCE [LARGE SCALE GENOMIC DNA]</scope>
    <source>
        <strain evidence="2">CBS 121.62</strain>
    </source>
</reference>
<keyword evidence="1" id="KW-0472">Membrane</keyword>
<dbReference type="AlphaFoldDB" id="A0A5N6H6Y0"/>
<keyword evidence="1" id="KW-1133">Transmembrane helix</keyword>
<evidence type="ECO:0000313" key="2">
    <source>
        <dbReference type="EMBL" id="KAB8249985.1"/>
    </source>
</evidence>
<dbReference type="EMBL" id="ML734568">
    <property type="protein sequence ID" value="KAB8249985.1"/>
    <property type="molecule type" value="Genomic_DNA"/>
</dbReference>
<feature type="transmembrane region" description="Helical" evidence="1">
    <location>
        <begin position="20"/>
        <end position="39"/>
    </location>
</feature>
<dbReference type="Proteomes" id="UP000325434">
    <property type="component" value="Unassembled WGS sequence"/>
</dbReference>
<sequence length="63" mass="7533">MRYTLSQSHLLLRNDSSYGALVTAYIYAEFAYMHLHIGFQRLSAWIRIYHSKETSFTKDIRYP</sequence>